<dbReference type="SUPFAM" id="SSF142433">
    <property type="entry name" value="CinA-like"/>
    <property type="match status" value="1"/>
</dbReference>
<dbReference type="NCBIfam" id="TIGR00199">
    <property type="entry name" value="PncC_domain"/>
    <property type="match status" value="1"/>
</dbReference>
<dbReference type="Pfam" id="PF02464">
    <property type="entry name" value="CinA"/>
    <property type="match status" value="1"/>
</dbReference>
<keyword evidence="3" id="KW-1185">Reference proteome</keyword>
<dbReference type="Gene3D" id="3.90.950.20">
    <property type="entry name" value="CinA-like"/>
    <property type="match status" value="1"/>
</dbReference>
<protein>
    <submittedName>
        <fullName evidence="2">Putative competence-damage inducible protein</fullName>
    </submittedName>
</protein>
<feature type="domain" description="CinA C-terminal" evidence="1">
    <location>
        <begin position="22"/>
        <end position="172"/>
    </location>
</feature>
<gene>
    <name evidence="2" type="primary">cinA</name>
    <name evidence="2" type="ORF">Cocul_00532</name>
</gene>
<organism evidence="2 3">
    <name type="scientific">Corynebacterium oculi</name>
    <dbReference type="NCBI Taxonomy" id="1544416"/>
    <lineage>
        <taxon>Bacteria</taxon>
        <taxon>Bacillati</taxon>
        <taxon>Actinomycetota</taxon>
        <taxon>Actinomycetes</taxon>
        <taxon>Mycobacteriales</taxon>
        <taxon>Corynebacteriaceae</taxon>
        <taxon>Corynebacterium</taxon>
    </lineage>
</organism>
<dbReference type="STRING" id="1544416.Cocul_00532"/>
<dbReference type="Proteomes" id="UP000050517">
    <property type="component" value="Unassembled WGS sequence"/>
</dbReference>
<sequence length="180" mass="18527">MVGETALGGHGGRRGEQATARDIAGDVVAALRGRRETLGWCESLTAGLAAATVAEIPGASAVLRGGLVVYATDLKESLAGVPAGVLADHGPVAKETALHMARGCAEKLGVTWAVALTGVAGPQPQDGHPVGEVWLGYYGPGLWTARRHDLARDRAAIREESVRLALDGLLRLVHSAAKST</sequence>
<dbReference type="InterPro" id="IPR036653">
    <property type="entry name" value="CinA-like_C"/>
</dbReference>
<dbReference type="PATRIC" id="fig|1544416.3.peg.536"/>
<accession>A0A0Q0YSM0</accession>
<comment type="caution">
    <text evidence="2">The sequence shown here is derived from an EMBL/GenBank/DDBJ whole genome shotgun (WGS) entry which is preliminary data.</text>
</comment>
<evidence type="ECO:0000313" key="2">
    <source>
        <dbReference type="EMBL" id="KQB85393.1"/>
    </source>
</evidence>
<reference evidence="2 3" key="1">
    <citation type="submission" date="2015-10" db="EMBL/GenBank/DDBJ databases">
        <title>Corynebacteirum lowii and Corynebacterium oculi species nova, derived from human clinical disease and and emended description of Corynebacterium mastiditis.</title>
        <authorList>
            <person name="Bernard K."/>
            <person name="Pacheco A.L."/>
            <person name="Mcdougall C."/>
            <person name="Burtx T."/>
            <person name="Weibe D."/>
            <person name="Tyler S."/>
            <person name="Olson A.B."/>
            <person name="Cnockaert M."/>
            <person name="Eguchi H."/>
            <person name="Kuwahara T."/>
            <person name="Nakayama-Imaohji H."/>
            <person name="Boudewijins M."/>
            <person name="Van Hoecke F."/>
            <person name="Bernier A.-M."/>
            <person name="Vandamme P."/>
        </authorList>
    </citation>
    <scope>NUCLEOTIDE SEQUENCE [LARGE SCALE GENOMIC DNA]</scope>
    <source>
        <strain evidence="2 3">NML 130210</strain>
    </source>
</reference>
<name>A0A0Q0YSM0_9CORY</name>
<evidence type="ECO:0000313" key="3">
    <source>
        <dbReference type="Proteomes" id="UP000050517"/>
    </source>
</evidence>
<dbReference type="AlphaFoldDB" id="A0A0Q0YSM0"/>
<dbReference type="EMBL" id="LKST01000001">
    <property type="protein sequence ID" value="KQB85393.1"/>
    <property type="molecule type" value="Genomic_DNA"/>
</dbReference>
<dbReference type="InterPro" id="IPR008136">
    <property type="entry name" value="CinA_C"/>
</dbReference>
<proteinExistence type="predicted"/>
<evidence type="ECO:0000259" key="1">
    <source>
        <dbReference type="Pfam" id="PF02464"/>
    </source>
</evidence>